<keyword evidence="4 9" id="KW-0812">Transmembrane</keyword>
<protein>
    <submittedName>
        <fullName evidence="12">Mitochondrial carrier domain-containing protein</fullName>
    </submittedName>
    <submittedName>
        <fullName evidence="13">Mitochondrial carrier protein</fullName>
    </submittedName>
</protein>
<evidence type="ECO:0000256" key="6">
    <source>
        <dbReference type="ARBA" id="ARBA00022989"/>
    </source>
</evidence>
<dbReference type="WBParaSite" id="TCONS_00009899.p1">
    <property type="protein sequence ID" value="TCONS_00009899.p1"/>
    <property type="gene ID" value="XLOC_007619"/>
</dbReference>
<proteinExistence type="inferred from homology"/>
<organism evidence="12">
    <name type="scientific">Strongyloides stercoralis</name>
    <name type="common">Threadworm</name>
    <dbReference type="NCBI Taxonomy" id="6248"/>
    <lineage>
        <taxon>Eukaryota</taxon>
        <taxon>Metazoa</taxon>
        <taxon>Ecdysozoa</taxon>
        <taxon>Nematoda</taxon>
        <taxon>Chromadorea</taxon>
        <taxon>Rhabditida</taxon>
        <taxon>Tylenchina</taxon>
        <taxon>Panagrolaimomorpha</taxon>
        <taxon>Strongyloidoidea</taxon>
        <taxon>Strongyloididae</taxon>
        <taxon>Strongyloides</taxon>
    </lineage>
</organism>
<evidence type="ECO:0000256" key="2">
    <source>
        <dbReference type="ARBA" id="ARBA00006375"/>
    </source>
</evidence>
<keyword evidence="11" id="KW-1185">Reference proteome</keyword>
<dbReference type="Proteomes" id="UP000035681">
    <property type="component" value="Unplaced"/>
</dbReference>
<keyword evidence="6" id="KW-1133">Transmembrane helix</keyword>
<sequence length="280" mass="30619">MDSNTLYVNSICGSFAATNAAIVGLPFDTIKTRLQASEKNKFKGPIDCFKKTITHEGFKGLFRGFIPIVSSCGPTYGFHYVVNQQAIKSLASNELEMANLPIWKEFLCGGIAGGAICGILTPAERVKCYIQVRTQKISVINALKNIISTDGIFSLYRGFNATLIREIPMGIAYFSSYNIIRNNISQSNDNLPLWKILIAGSIAGACGWTAGLPGDVIKTKIQSSTGLDSKTKIYSVAKELYQKRGFKGFFIGYVPIILRSIPVNAVYFASCEYMKSLILG</sequence>
<dbReference type="STRING" id="6248.A0A0K0EKS4"/>
<evidence type="ECO:0000256" key="9">
    <source>
        <dbReference type="PROSITE-ProRule" id="PRU00282"/>
    </source>
</evidence>
<evidence type="ECO:0000256" key="8">
    <source>
        <dbReference type="ARBA" id="ARBA00023136"/>
    </source>
</evidence>
<evidence type="ECO:0000256" key="3">
    <source>
        <dbReference type="ARBA" id="ARBA00022448"/>
    </source>
</evidence>
<name>A0A0K0EKS4_STRER</name>
<dbReference type="InterPro" id="IPR002067">
    <property type="entry name" value="MCP"/>
</dbReference>
<dbReference type="AlphaFoldDB" id="A0A0K0EKS4"/>
<dbReference type="InterPro" id="IPR023395">
    <property type="entry name" value="MCP_dom_sf"/>
</dbReference>
<feature type="repeat" description="Solcar" evidence="9">
    <location>
        <begin position="191"/>
        <end position="277"/>
    </location>
</feature>
<dbReference type="PROSITE" id="PS50920">
    <property type="entry name" value="SOLCAR"/>
    <property type="match status" value="3"/>
</dbReference>
<dbReference type="PRINTS" id="PR00926">
    <property type="entry name" value="MITOCARRIER"/>
</dbReference>
<dbReference type="Gene3D" id="1.50.40.10">
    <property type="entry name" value="Mitochondrial carrier domain"/>
    <property type="match status" value="2"/>
</dbReference>
<dbReference type="SUPFAM" id="SSF103506">
    <property type="entry name" value="Mitochondrial carrier"/>
    <property type="match status" value="1"/>
</dbReference>
<feature type="repeat" description="Solcar" evidence="9">
    <location>
        <begin position="104"/>
        <end position="183"/>
    </location>
</feature>
<keyword evidence="7" id="KW-0496">Mitochondrion</keyword>
<evidence type="ECO:0000313" key="11">
    <source>
        <dbReference type="Proteomes" id="UP000035681"/>
    </source>
</evidence>
<evidence type="ECO:0000313" key="13">
    <source>
        <dbReference type="WBParaSite" id="TCONS_00009899.p1"/>
    </source>
</evidence>
<evidence type="ECO:0000256" key="7">
    <source>
        <dbReference type="ARBA" id="ARBA00023128"/>
    </source>
</evidence>
<dbReference type="GO" id="GO:0000064">
    <property type="term" value="F:L-ornithine transmembrane transporter activity"/>
    <property type="evidence" value="ECO:0007669"/>
    <property type="project" value="TreeGrafter"/>
</dbReference>
<feature type="repeat" description="Solcar" evidence="9">
    <location>
        <begin position="4"/>
        <end position="89"/>
    </location>
</feature>
<evidence type="ECO:0000256" key="10">
    <source>
        <dbReference type="RuleBase" id="RU000488"/>
    </source>
</evidence>
<comment type="subcellular location">
    <subcellularLocation>
        <location evidence="1">Mitochondrion membrane</location>
        <topology evidence="1">Multi-pass membrane protein</topology>
    </subcellularLocation>
</comment>
<comment type="similarity">
    <text evidence="2 10">Belongs to the mitochondrial carrier (TC 2.A.29) family.</text>
</comment>
<keyword evidence="5" id="KW-0677">Repeat</keyword>
<reference evidence="12" key="1">
    <citation type="submission" date="2015-08" db="UniProtKB">
        <authorList>
            <consortium name="WormBaseParasite"/>
        </authorList>
    </citation>
    <scope>IDENTIFICATION</scope>
</reference>
<accession>A0A0K0EKS4</accession>
<dbReference type="InterPro" id="IPR018108">
    <property type="entry name" value="MCP_transmembrane"/>
</dbReference>
<dbReference type="PANTHER" id="PTHR45624:SF12">
    <property type="entry name" value="MITOCHONDRIAL ORNITHINE TRANSPORTER 1"/>
    <property type="match status" value="1"/>
</dbReference>
<evidence type="ECO:0000256" key="5">
    <source>
        <dbReference type="ARBA" id="ARBA00022737"/>
    </source>
</evidence>
<dbReference type="WBParaSite" id="SSTP_0001006500.1">
    <property type="protein sequence ID" value="SSTP_0001006500.1"/>
    <property type="gene ID" value="SSTP_0001006500"/>
</dbReference>
<dbReference type="PANTHER" id="PTHR45624">
    <property type="entry name" value="MITOCHONDRIAL BASIC AMINO ACIDS TRANSPORTER-RELATED"/>
    <property type="match status" value="1"/>
</dbReference>
<dbReference type="GO" id="GO:0031966">
    <property type="term" value="C:mitochondrial membrane"/>
    <property type="evidence" value="ECO:0007669"/>
    <property type="project" value="UniProtKB-SubCell"/>
</dbReference>
<evidence type="ECO:0000256" key="4">
    <source>
        <dbReference type="ARBA" id="ARBA00022692"/>
    </source>
</evidence>
<dbReference type="GO" id="GO:1990575">
    <property type="term" value="P:mitochondrial L-ornithine transmembrane transport"/>
    <property type="evidence" value="ECO:0007669"/>
    <property type="project" value="TreeGrafter"/>
</dbReference>
<dbReference type="Pfam" id="PF00153">
    <property type="entry name" value="Mito_carr"/>
    <property type="match status" value="3"/>
</dbReference>
<dbReference type="InterPro" id="IPR050567">
    <property type="entry name" value="Mitochondrial_Carrier"/>
</dbReference>
<keyword evidence="3 10" id="KW-0813">Transport</keyword>
<evidence type="ECO:0000256" key="1">
    <source>
        <dbReference type="ARBA" id="ARBA00004225"/>
    </source>
</evidence>
<keyword evidence="8 9" id="KW-0472">Membrane</keyword>
<evidence type="ECO:0000313" key="12">
    <source>
        <dbReference type="WBParaSite" id="SSTP_0001006500.1"/>
    </source>
</evidence>